<dbReference type="OrthoDB" id="179213at2"/>
<gene>
    <name evidence="4" type="ORF">PYTT_1000</name>
</gene>
<dbReference type="SUPFAM" id="SSF56988">
    <property type="entry name" value="Anthrax protective antigen"/>
    <property type="match status" value="1"/>
</dbReference>
<proteinExistence type="predicted"/>
<keyword evidence="5" id="KW-1185">Reference proteome</keyword>
<evidence type="ECO:0000256" key="1">
    <source>
        <dbReference type="SAM" id="MobiDB-lite"/>
    </source>
</evidence>
<dbReference type="PROSITE" id="PS51820">
    <property type="entry name" value="PA14"/>
    <property type="match status" value="1"/>
</dbReference>
<keyword evidence="2" id="KW-1133">Transmembrane helix</keyword>
<evidence type="ECO:0000313" key="5">
    <source>
        <dbReference type="Proteomes" id="UP000176204"/>
    </source>
</evidence>
<name>A0A1H6L894_9BACT</name>
<dbReference type="RefSeq" id="WP_067773278.1">
    <property type="nucleotide sequence ID" value="NZ_JACVVN010000007.1"/>
</dbReference>
<accession>A0A1H6L894</accession>
<feature type="region of interest" description="Disordered" evidence="1">
    <location>
        <begin position="58"/>
        <end position="84"/>
    </location>
</feature>
<feature type="compositionally biased region" description="Polar residues" evidence="1">
    <location>
        <begin position="71"/>
        <end position="80"/>
    </location>
</feature>
<evidence type="ECO:0000259" key="3">
    <source>
        <dbReference type="PROSITE" id="PS51820"/>
    </source>
</evidence>
<dbReference type="EMBL" id="LT629973">
    <property type="protein sequence ID" value="SEH82203.1"/>
    <property type="molecule type" value="Genomic_DNA"/>
</dbReference>
<dbReference type="Proteomes" id="UP000176204">
    <property type="component" value="Chromosome I"/>
</dbReference>
<dbReference type="STRING" id="1679444.PYTT_1000"/>
<reference evidence="5" key="1">
    <citation type="submission" date="2016-09" db="EMBL/GenBank/DDBJ databases">
        <authorList>
            <person name="Koehorst J."/>
        </authorList>
    </citation>
    <scope>NUCLEOTIDE SEQUENCE [LARGE SCALE GENOMIC DNA]</scope>
</reference>
<dbReference type="KEGG" id="agl:PYTT_1000"/>
<keyword evidence="2" id="KW-0472">Membrane</keyword>
<organism evidence="4 5">
    <name type="scientific">Akkermansia glycaniphila</name>
    <dbReference type="NCBI Taxonomy" id="1679444"/>
    <lineage>
        <taxon>Bacteria</taxon>
        <taxon>Pseudomonadati</taxon>
        <taxon>Verrucomicrobiota</taxon>
        <taxon>Verrucomicrobiia</taxon>
        <taxon>Verrucomicrobiales</taxon>
        <taxon>Akkermansiaceae</taxon>
        <taxon>Akkermansia</taxon>
    </lineage>
</organism>
<feature type="transmembrane region" description="Helical" evidence="2">
    <location>
        <begin position="24"/>
        <end position="45"/>
    </location>
</feature>
<feature type="domain" description="PA14" evidence="3">
    <location>
        <begin position="184"/>
        <end position="365"/>
    </location>
</feature>
<evidence type="ECO:0000256" key="2">
    <source>
        <dbReference type="SAM" id="Phobius"/>
    </source>
</evidence>
<protein>
    <recommendedName>
        <fullName evidence="3">PA14 domain-containing protein</fullName>
    </recommendedName>
</protein>
<keyword evidence="2" id="KW-0812">Transmembrane</keyword>
<evidence type="ECO:0000313" key="4">
    <source>
        <dbReference type="EMBL" id="SEH82203.1"/>
    </source>
</evidence>
<sequence length="413" mass="44454">MSLHIEMTPEAEAELKRTVQRNRLSSIAIAVLCCFLGGLTLYLTVKLFEEQEPAALTNYTPPLEDLPPTKQPVTKQLQSRPASASSSVAPSVVVAAAAGPVAMAEVDVPTDSMDFGTGMELGVGFGTGGLGDGIGSGGTGLGTEQAGGSTIEGTFYDLKQTSSGAPTGMTPGNCKKILQEFITTGWSKSMLSKYYVAPTKLYVSCFYMPVSKASEAPYAYKVEDKVKPSMWAAIYRGKVVAPKTGKFRFVGYGDDALVVRFNGKNVFDYGWEHLTSGKMMGGQPGNRAELKDDKGEPRKFYKYTKAGHDWNESAGGMCSGDVFSVQQGKSYPMEVLISEIPGGKFGFVLLIEDVDTPSTLKDGTGSPIFQLFRTNFAEPNVDELYKNMKEPLPGERSEVPYDKDSLIWAGEAA</sequence>
<dbReference type="AlphaFoldDB" id="A0A1H6L894"/>
<dbReference type="InterPro" id="IPR037524">
    <property type="entry name" value="PA14/GLEYA"/>
</dbReference>